<keyword evidence="2" id="KW-0378">Hydrolase</keyword>
<reference evidence="3" key="2">
    <citation type="submission" date="2020-09" db="EMBL/GenBank/DDBJ databases">
        <authorList>
            <person name="Sun Q."/>
            <person name="Kim S."/>
        </authorList>
    </citation>
    <scope>NUCLEOTIDE SEQUENCE</scope>
    <source>
        <strain evidence="3">KCTC 42249</strain>
    </source>
</reference>
<dbReference type="InterPro" id="IPR029058">
    <property type="entry name" value="AB_hydrolase_fold"/>
</dbReference>
<dbReference type="InterPro" id="IPR052558">
    <property type="entry name" value="Siderophore_Hydrolase_D"/>
</dbReference>
<dbReference type="SUPFAM" id="SSF53474">
    <property type="entry name" value="alpha/beta-Hydrolases"/>
    <property type="match status" value="1"/>
</dbReference>
<evidence type="ECO:0000313" key="4">
    <source>
        <dbReference type="Proteomes" id="UP000630142"/>
    </source>
</evidence>
<dbReference type="AlphaFoldDB" id="A0A8J3GM08"/>
<gene>
    <name evidence="3" type="ORF">GCM10016234_35480</name>
</gene>
<dbReference type="Pfam" id="PF00756">
    <property type="entry name" value="Esterase"/>
    <property type="match status" value="1"/>
</dbReference>
<evidence type="ECO:0000256" key="1">
    <source>
        <dbReference type="ARBA" id="ARBA00005622"/>
    </source>
</evidence>
<comment type="caution">
    <text evidence="3">The sequence shown here is derived from an EMBL/GenBank/DDBJ whole genome shotgun (WGS) entry which is preliminary data.</text>
</comment>
<name>A0A8J3GM08_9HYPH</name>
<proteinExistence type="inferred from homology"/>
<dbReference type="GO" id="GO:0016788">
    <property type="term" value="F:hydrolase activity, acting on ester bonds"/>
    <property type="evidence" value="ECO:0007669"/>
    <property type="project" value="TreeGrafter"/>
</dbReference>
<organism evidence="3 4">
    <name type="scientific">Tianweitania populi</name>
    <dbReference type="NCBI Taxonomy" id="1607949"/>
    <lineage>
        <taxon>Bacteria</taxon>
        <taxon>Pseudomonadati</taxon>
        <taxon>Pseudomonadota</taxon>
        <taxon>Alphaproteobacteria</taxon>
        <taxon>Hyphomicrobiales</taxon>
        <taxon>Phyllobacteriaceae</taxon>
        <taxon>Tianweitania</taxon>
    </lineage>
</organism>
<protein>
    <submittedName>
        <fullName evidence="3">Esterase</fullName>
    </submittedName>
</protein>
<evidence type="ECO:0000313" key="3">
    <source>
        <dbReference type="EMBL" id="GHD21805.1"/>
    </source>
</evidence>
<dbReference type="PANTHER" id="PTHR40841:SF2">
    <property type="entry name" value="SIDEROPHORE-DEGRADING ESTERASE (EUROFUNG)"/>
    <property type="match status" value="1"/>
</dbReference>
<dbReference type="PANTHER" id="PTHR40841">
    <property type="entry name" value="SIDEROPHORE TRIACETYLFUSARININE C ESTERASE"/>
    <property type="match status" value="1"/>
</dbReference>
<dbReference type="Gene3D" id="3.40.50.1820">
    <property type="entry name" value="alpha/beta hydrolase"/>
    <property type="match status" value="1"/>
</dbReference>
<evidence type="ECO:0000256" key="2">
    <source>
        <dbReference type="ARBA" id="ARBA00022801"/>
    </source>
</evidence>
<reference evidence="3" key="1">
    <citation type="journal article" date="2014" name="Int. J. Syst. Evol. Microbiol.">
        <title>Complete genome sequence of Corynebacterium casei LMG S-19264T (=DSM 44701T), isolated from a smear-ripened cheese.</title>
        <authorList>
            <consortium name="US DOE Joint Genome Institute (JGI-PGF)"/>
            <person name="Walter F."/>
            <person name="Albersmeier A."/>
            <person name="Kalinowski J."/>
            <person name="Ruckert C."/>
        </authorList>
    </citation>
    <scope>NUCLEOTIDE SEQUENCE</scope>
    <source>
        <strain evidence="3">KCTC 42249</strain>
    </source>
</reference>
<comment type="similarity">
    <text evidence="1">Belongs to the esterase D family.</text>
</comment>
<dbReference type="EMBL" id="BMZQ01000004">
    <property type="protein sequence ID" value="GHD21805.1"/>
    <property type="molecule type" value="Genomic_DNA"/>
</dbReference>
<dbReference type="InterPro" id="IPR000801">
    <property type="entry name" value="Esterase-like"/>
</dbReference>
<dbReference type="Proteomes" id="UP000630142">
    <property type="component" value="Unassembled WGS sequence"/>
</dbReference>
<keyword evidence="4" id="KW-1185">Reference proteome</keyword>
<dbReference type="RefSeq" id="WP_189506578.1">
    <property type="nucleotide sequence ID" value="NZ_BMZQ01000004.1"/>
</dbReference>
<accession>A0A8J3GM08</accession>
<sequence length="295" mass="31994">MSNAYSLAGASVHDIEAASGAVYRLLLYVPRMEVPDYLPARTMPGEGWPLLLMTDGNSCFGTAVDALRSQADYPKGTNIGWGVIAAVGYPTEEAYDPLRRSWDLSPPPGTSFPPYTPDGPPVRTGGADEFLDFLESRLLPFITARTKIDPARKSLFGHSFGGLFALHALFTRPGLFQKIIAVSPTIHWDDCAILRTEKAATFDLPVRPSIHLSAGEHEGERLAPFQEGNEDAAARLISKKTERTLAYAEEMAAKLAEPDGANLQTSFENLANHTHMSAPTPAIARAVQVAFSLKQ</sequence>